<dbReference type="KEGG" id="bav:BAV0017"/>
<organism evidence="3 4">
    <name type="scientific">Bordetella avium (strain 197N)</name>
    <dbReference type="NCBI Taxonomy" id="360910"/>
    <lineage>
        <taxon>Bacteria</taxon>
        <taxon>Pseudomonadati</taxon>
        <taxon>Pseudomonadota</taxon>
        <taxon>Betaproteobacteria</taxon>
        <taxon>Burkholderiales</taxon>
        <taxon>Alcaligenaceae</taxon>
        <taxon>Bordetella</taxon>
    </lineage>
</organism>
<dbReference type="Gene3D" id="2.60.120.1440">
    <property type="match status" value="1"/>
</dbReference>
<reference evidence="3 4" key="1">
    <citation type="journal article" date="2006" name="J. Bacteriol.">
        <title>Comparison of the genome sequence of the poultry pathogen Bordetella avium with those of B. bronchiseptica, B. pertussis, and B. parapertussis reveals extensive diversity in surface structures associated with host interaction.</title>
        <authorList>
            <person name="Sebaihia M."/>
            <person name="Preston A."/>
            <person name="Maskell D.J."/>
            <person name="Kuzmiak H."/>
            <person name="Connell T.D."/>
            <person name="King N.D."/>
            <person name="Orndorff P.E."/>
            <person name="Miyamoto D.M."/>
            <person name="Thomson N.R."/>
            <person name="Harris D."/>
            <person name="Goble A."/>
            <person name="Lord A."/>
            <person name="Murphy L."/>
            <person name="Quail M.A."/>
            <person name="Rutter S."/>
            <person name="Squares R."/>
            <person name="Squares S."/>
            <person name="Woodward J."/>
            <person name="Parkhill J."/>
            <person name="Temple L.M."/>
        </authorList>
    </citation>
    <scope>NUCLEOTIDE SEQUENCE [LARGE SCALE GENOMIC DNA]</scope>
    <source>
        <strain evidence="3 4">197N</strain>
    </source>
</reference>
<dbReference type="Pfam" id="PF04773">
    <property type="entry name" value="FecR"/>
    <property type="match status" value="1"/>
</dbReference>
<dbReference type="InterPro" id="IPR006860">
    <property type="entry name" value="FecR"/>
</dbReference>
<protein>
    <submittedName>
        <fullName evidence="3">Peptidoglycan binding protein</fullName>
    </submittedName>
</protein>
<dbReference type="PANTHER" id="PTHR38731">
    <property type="entry name" value="LIPL45-RELATED LIPOPROTEIN-RELATED"/>
    <property type="match status" value="1"/>
</dbReference>
<dbReference type="CDD" id="cd00118">
    <property type="entry name" value="LysM"/>
    <property type="match status" value="1"/>
</dbReference>
<dbReference type="eggNOG" id="COG4254">
    <property type="taxonomic scope" value="Bacteria"/>
</dbReference>
<dbReference type="Proteomes" id="UP000001977">
    <property type="component" value="Chromosome"/>
</dbReference>
<evidence type="ECO:0000256" key="1">
    <source>
        <dbReference type="SAM" id="SignalP"/>
    </source>
</evidence>
<dbReference type="InterPro" id="IPR018392">
    <property type="entry name" value="LysM"/>
</dbReference>
<dbReference type="STRING" id="360910.BAV0017"/>
<sequence length="367" mass="38613">MHRSFRRAPLMLSVALATTAVHAQPAGTLNEDFIHRVRPGDTLSGLAASYTGKESHWQVLQQLNAIGDTHALPVARELRIPLAMIPEVASSAQVTSLTGKAGLDGQELKEGSAVSEGGLLTTGPNSFMTLRLSDDSEIALPPNSAVSLQRLRRFKHMPITDTVLSVERGAMESKVAPDGGGVGRFEIRSPVAVTGVRGTRFRVEASSNGASQAVLEGNVRVQAHAPGQKPEAPITVHQGQGARIGSDGSVLGLRPLLPAPALGTPRRAEGGWTALVTPVAGAQAYNVRVSRDSDGMQVIAAKQYNTPDIRFAAPGPGTYYVNVSAIDEFGLAGYEARQTFEGTLALLSTDDKPVLSGTGEIIALQTY</sequence>
<dbReference type="EMBL" id="AM167904">
    <property type="protein sequence ID" value="CAJ47601.1"/>
    <property type="molecule type" value="Genomic_DNA"/>
</dbReference>
<dbReference type="InterPro" id="IPR036779">
    <property type="entry name" value="LysM_dom_sf"/>
</dbReference>
<feature type="domain" description="LysM" evidence="2">
    <location>
        <begin position="33"/>
        <end position="80"/>
    </location>
</feature>
<dbReference type="SMART" id="SM00257">
    <property type="entry name" value="LysM"/>
    <property type="match status" value="1"/>
</dbReference>
<accession>Q2L2I8</accession>
<evidence type="ECO:0000313" key="4">
    <source>
        <dbReference type="Proteomes" id="UP000001977"/>
    </source>
</evidence>
<dbReference type="eggNOG" id="COG1388">
    <property type="taxonomic scope" value="Bacteria"/>
</dbReference>
<dbReference type="PROSITE" id="PS51782">
    <property type="entry name" value="LYSM"/>
    <property type="match status" value="1"/>
</dbReference>
<dbReference type="AlphaFoldDB" id="Q2L2I8"/>
<proteinExistence type="predicted"/>
<evidence type="ECO:0000313" key="3">
    <source>
        <dbReference type="EMBL" id="CAJ47601.1"/>
    </source>
</evidence>
<dbReference type="Gene3D" id="3.10.350.10">
    <property type="entry name" value="LysM domain"/>
    <property type="match status" value="1"/>
</dbReference>
<gene>
    <name evidence="3" type="ordered locus">BAV0017</name>
</gene>
<keyword evidence="4" id="KW-1185">Reference proteome</keyword>
<dbReference type="RefSeq" id="WP_012415728.1">
    <property type="nucleotide sequence ID" value="NC_010645.1"/>
</dbReference>
<dbReference type="PIRSF" id="PIRSF029644">
    <property type="entry name" value="UCP029644"/>
    <property type="match status" value="1"/>
</dbReference>
<dbReference type="InterPro" id="IPR016930">
    <property type="entry name" value="UCP029644"/>
</dbReference>
<keyword evidence="1" id="KW-0732">Signal</keyword>
<dbReference type="HOGENOM" id="CLU_036396_0_0_4"/>
<evidence type="ECO:0000259" key="2">
    <source>
        <dbReference type="PROSITE" id="PS51782"/>
    </source>
</evidence>
<dbReference type="OrthoDB" id="9813091at2"/>
<feature type="signal peptide" evidence="1">
    <location>
        <begin position="1"/>
        <end position="23"/>
    </location>
</feature>
<feature type="chain" id="PRO_5004212076" evidence="1">
    <location>
        <begin position="24"/>
        <end position="367"/>
    </location>
</feature>
<name>Q2L2I8_BORA1</name>
<dbReference type="Pfam" id="PF01476">
    <property type="entry name" value="LysM"/>
    <property type="match status" value="1"/>
</dbReference>
<dbReference type="GeneID" id="92936738"/>